<reference evidence="1" key="1">
    <citation type="submission" date="2020-06" db="EMBL/GenBank/DDBJ databases">
        <authorList>
            <person name="Li T."/>
            <person name="Hu X."/>
            <person name="Zhang T."/>
            <person name="Song X."/>
            <person name="Zhang H."/>
            <person name="Dai N."/>
            <person name="Sheng W."/>
            <person name="Hou X."/>
            <person name="Wei L."/>
        </authorList>
    </citation>
    <scope>NUCLEOTIDE SEQUENCE</scope>
    <source>
        <strain evidence="1">G02</strain>
        <tissue evidence="1">Leaf</tissue>
    </source>
</reference>
<name>A0AAW2IVW7_SESRA</name>
<comment type="caution">
    <text evidence="1">The sequence shown here is derived from an EMBL/GenBank/DDBJ whole genome shotgun (WGS) entry which is preliminary data.</text>
</comment>
<evidence type="ECO:0008006" key="2">
    <source>
        <dbReference type="Google" id="ProtNLM"/>
    </source>
</evidence>
<accession>A0AAW2IVW7</accession>
<dbReference type="AlphaFoldDB" id="A0AAW2IVW7"/>
<proteinExistence type="predicted"/>
<gene>
    <name evidence="1" type="ORF">Sradi_7151100</name>
</gene>
<dbReference type="EMBL" id="JACGWJ010000963">
    <property type="protein sequence ID" value="KAL0286344.1"/>
    <property type="molecule type" value="Genomic_DNA"/>
</dbReference>
<reference evidence="1" key="2">
    <citation type="journal article" date="2024" name="Plant">
        <title>Genomic evolution and insights into agronomic trait innovations of Sesamum species.</title>
        <authorList>
            <person name="Miao H."/>
            <person name="Wang L."/>
            <person name="Qu L."/>
            <person name="Liu H."/>
            <person name="Sun Y."/>
            <person name="Le M."/>
            <person name="Wang Q."/>
            <person name="Wei S."/>
            <person name="Zheng Y."/>
            <person name="Lin W."/>
            <person name="Duan Y."/>
            <person name="Cao H."/>
            <person name="Xiong S."/>
            <person name="Wang X."/>
            <person name="Wei L."/>
            <person name="Li C."/>
            <person name="Ma Q."/>
            <person name="Ju M."/>
            <person name="Zhao R."/>
            <person name="Li G."/>
            <person name="Mu C."/>
            <person name="Tian Q."/>
            <person name="Mei H."/>
            <person name="Zhang T."/>
            <person name="Gao T."/>
            <person name="Zhang H."/>
        </authorList>
    </citation>
    <scope>NUCLEOTIDE SEQUENCE</scope>
    <source>
        <strain evidence="1">G02</strain>
    </source>
</reference>
<sequence>MGSDCVLWPTATLESHDHLFFRCQFASACVSEIRRMIHVQWPYTTWETFVLWASRRWRGKHDVNAANRALMASLVYHLWQERNYRTFKSATRSPRDIATMIVREIRELIISKELLKLMFVSLLNITRKPTDQTQQPYSSWTAHWMAVMKSTILGWVLKVPSRGPREWASRVLLRLALRVAFIR</sequence>
<evidence type="ECO:0000313" key="1">
    <source>
        <dbReference type="EMBL" id="KAL0286344.1"/>
    </source>
</evidence>
<protein>
    <recommendedName>
        <fullName evidence="2">Reverse transcriptase zinc-binding domain-containing protein</fullName>
    </recommendedName>
</protein>
<organism evidence="1">
    <name type="scientific">Sesamum radiatum</name>
    <name type="common">Black benniseed</name>
    <dbReference type="NCBI Taxonomy" id="300843"/>
    <lineage>
        <taxon>Eukaryota</taxon>
        <taxon>Viridiplantae</taxon>
        <taxon>Streptophyta</taxon>
        <taxon>Embryophyta</taxon>
        <taxon>Tracheophyta</taxon>
        <taxon>Spermatophyta</taxon>
        <taxon>Magnoliopsida</taxon>
        <taxon>eudicotyledons</taxon>
        <taxon>Gunneridae</taxon>
        <taxon>Pentapetalae</taxon>
        <taxon>asterids</taxon>
        <taxon>lamiids</taxon>
        <taxon>Lamiales</taxon>
        <taxon>Pedaliaceae</taxon>
        <taxon>Sesamum</taxon>
    </lineage>
</organism>